<dbReference type="GO" id="GO:0003676">
    <property type="term" value="F:nucleic acid binding"/>
    <property type="evidence" value="ECO:0007669"/>
    <property type="project" value="UniProtKB-UniRule"/>
</dbReference>
<organism evidence="5 6">
    <name type="scientific">Synechococcus sp. (strain ATCC 27144 / PCC 6301 / SAUG 1402/1)</name>
    <name type="common">Anacystis nidulans</name>
    <dbReference type="NCBI Taxonomy" id="269084"/>
    <lineage>
        <taxon>Bacteria</taxon>
        <taxon>Bacillati</taxon>
        <taxon>Cyanobacteriota</taxon>
        <taxon>Cyanophyceae</taxon>
        <taxon>Synechococcales</taxon>
        <taxon>Synechococcaceae</taxon>
        <taxon>Synechococcus</taxon>
    </lineage>
</organism>
<proteinExistence type="predicted"/>
<keyword evidence="1" id="KW-0547">Nucleotide-binding</keyword>
<dbReference type="SUPFAM" id="SSF82708">
    <property type="entry name" value="R3H domain"/>
    <property type="match status" value="1"/>
</dbReference>
<dbReference type="InterPro" id="IPR027417">
    <property type="entry name" value="P-loop_NTPase"/>
</dbReference>
<dbReference type="SMART" id="SM00382">
    <property type="entry name" value="AAA"/>
    <property type="match status" value="1"/>
</dbReference>
<dbReference type="PANTHER" id="PTHR20953">
    <property type="entry name" value="KINASE-RELATED"/>
    <property type="match status" value="1"/>
</dbReference>
<dbReference type="SMART" id="SM00393">
    <property type="entry name" value="R3H"/>
    <property type="match status" value="1"/>
</dbReference>
<dbReference type="Proteomes" id="UP000001175">
    <property type="component" value="Chromosome"/>
</dbReference>
<dbReference type="Pfam" id="PF19568">
    <property type="entry name" value="Spore_III_AA"/>
    <property type="match status" value="1"/>
</dbReference>
<protein>
    <recommendedName>
        <fullName evidence="4">R3H domain-containing protein</fullName>
    </recommendedName>
</protein>
<feature type="region of interest" description="Disordered" evidence="3">
    <location>
        <begin position="357"/>
        <end position="391"/>
    </location>
</feature>
<evidence type="ECO:0000259" key="4">
    <source>
        <dbReference type="PROSITE" id="PS51061"/>
    </source>
</evidence>
<accession>A0A0H3K1J3</accession>
<evidence type="ECO:0000256" key="1">
    <source>
        <dbReference type="ARBA" id="ARBA00022741"/>
    </source>
</evidence>
<gene>
    <name evidence="5" type="primary">ycf45</name>
    <name evidence="5" type="ordered locus">syc0899_c</name>
</gene>
<name>A0A0H3K1J3_SYNP6</name>
<dbReference type="AlphaFoldDB" id="A0A0H3K1J3"/>
<dbReference type="RefSeq" id="WP_011243211.1">
    <property type="nucleotide sequence ID" value="NC_006576.1"/>
</dbReference>
<dbReference type="Gene3D" id="3.30.1370.50">
    <property type="entry name" value="R3H-like domain"/>
    <property type="match status" value="1"/>
</dbReference>
<dbReference type="InterPro" id="IPR036867">
    <property type="entry name" value="R3H_dom_sf"/>
</dbReference>
<dbReference type="KEGG" id="syc:syc0899_c"/>
<reference evidence="5 6" key="1">
    <citation type="journal article" date="2007" name="Photosyn. Res.">
        <title>Complete nucleotide sequence of the freshwater unicellular cyanobacterium Synechococcus elongatus PCC 6301 chromosome: gene content and organization.</title>
        <authorList>
            <person name="Sugita C."/>
            <person name="Ogata K."/>
            <person name="Shikata M."/>
            <person name="Jikuya H."/>
            <person name="Takano J."/>
            <person name="Furumichi M."/>
            <person name="Kanehisa M."/>
            <person name="Omata T."/>
            <person name="Sugiura M."/>
            <person name="Sugita M."/>
        </authorList>
    </citation>
    <scope>NUCLEOTIDE SEQUENCE [LARGE SCALE GENOMIC DNA]</scope>
    <source>
        <strain evidence="6">ATCC 27144 / PCC 6301 / SAUG 1402/1</strain>
    </source>
</reference>
<dbReference type="InterPro" id="IPR045735">
    <property type="entry name" value="Spore_III_AA_AAA+_ATPase"/>
</dbReference>
<evidence type="ECO:0000256" key="3">
    <source>
        <dbReference type="SAM" id="MobiDB-lite"/>
    </source>
</evidence>
<dbReference type="InterPro" id="IPR034081">
    <property type="entry name" value="R3H_AAA"/>
</dbReference>
<dbReference type="InterPro" id="IPR058670">
    <property type="entry name" value="PTPase_dom"/>
</dbReference>
<feature type="compositionally biased region" description="Polar residues" evidence="3">
    <location>
        <begin position="359"/>
        <end position="368"/>
    </location>
</feature>
<sequence length="588" mass="65453">MSETLASETLTPELAAVREKTVVDNLDELLEILPPQLRDQLLRHPQKDRLVEVVLDLGRFPEARFPEGAEYLSETPVSREDLAYCAARVGDFGADNRAGIERTLHRIGAIRNRKGEVIGLTCRVGRAVFGTVGMIRDLVETGQSLLFLGRPDVGKTTALREVARVLADDLLKRVVIIDTSNEIAGDGDIPHPAIGRARRLQVARPELQHQVMIEAVENHMPEVIIIDEIGTELEALAARTIAERGVQLVGTAHGNQIENLIKNPTLSDLVGGIQSVTLGDDEARRRGSQKTVLERKAPPTFEIAVEMLERYRWVVHEDVANTVGLLLRQGQPNPQVRTLSEDGRVLIAPAFKDAPKQPASVTQQTWSHTSDRGWRSSGRMRPLPPVLDVPTTREDLRDPEVAFEQALATDVARPVGPNGEELPLHVYPYAVSRHYLEQVIDTLQLPVLLTKDLADADVVLALAGQLKGQSKLRHVARNHHVPIHVIKSNTMPQIVRALRRLLNQEQLDEPETVNLELFTKAGKNDEIEALEEARLAVEQIVLPKGQPVELLPRSAIVRKMQHELVEHYRLKSASFGEEPNRRLRIFPA</sequence>
<dbReference type="eggNOG" id="COG3854">
    <property type="taxonomic scope" value="Bacteria"/>
</dbReference>
<evidence type="ECO:0000313" key="5">
    <source>
        <dbReference type="EMBL" id="BAD79089.1"/>
    </source>
</evidence>
<dbReference type="EMBL" id="AP008231">
    <property type="protein sequence ID" value="BAD79089.1"/>
    <property type="molecule type" value="Genomic_DNA"/>
</dbReference>
<evidence type="ECO:0000256" key="2">
    <source>
        <dbReference type="ARBA" id="ARBA00022840"/>
    </source>
</evidence>
<dbReference type="PANTHER" id="PTHR20953:SF3">
    <property type="entry name" value="P-LOOP CONTAINING NUCLEOSIDE TRIPHOSPHATE HYDROLASES SUPERFAMILY PROTEIN"/>
    <property type="match status" value="1"/>
</dbReference>
<dbReference type="Pfam" id="PF25516">
    <property type="entry name" value="PTPase"/>
    <property type="match status" value="1"/>
</dbReference>
<dbReference type="CDD" id="cd02645">
    <property type="entry name" value="R3H_AAA"/>
    <property type="match status" value="1"/>
</dbReference>
<keyword evidence="2" id="KW-0067">ATP-binding</keyword>
<evidence type="ECO:0000313" key="6">
    <source>
        <dbReference type="Proteomes" id="UP000001175"/>
    </source>
</evidence>
<feature type="domain" description="R3H" evidence="4">
    <location>
        <begin position="524"/>
        <end position="588"/>
    </location>
</feature>
<dbReference type="InterPro" id="IPR003593">
    <property type="entry name" value="AAA+_ATPase"/>
</dbReference>
<dbReference type="GO" id="GO:0005524">
    <property type="term" value="F:ATP binding"/>
    <property type="evidence" value="ECO:0007669"/>
    <property type="project" value="UniProtKB-KW"/>
</dbReference>
<dbReference type="Gene3D" id="3.40.50.300">
    <property type="entry name" value="P-loop containing nucleotide triphosphate hydrolases"/>
    <property type="match status" value="1"/>
</dbReference>
<dbReference type="Pfam" id="PF01424">
    <property type="entry name" value="R3H"/>
    <property type="match status" value="1"/>
</dbReference>
<dbReference type="SUPFAM" id="SSF52540">
    <property type="entry name" value="P-loop containing nucleoside triphosphate hydrolases"/>
    <property type="match status" value="1"/>
</dbReference>
<dbReference type="PROSITE" id="PS51061">
    <property type="entry name" value="R3H"/>
    <property type="match status" value="1"/>
</dbReference>
<dbReference type="InterPro" id="IPR001374">
    <property type="entry name" value="R3H_dom"/>
</dbReference>